<dbReference type="GO" id="GO:0016787">
    <property type="term" value="F:hydrolase activity"/>
    <property type="evidence" value="ECO:0007669"/>
    <property type="project" value="UniProtKB-KW"/>
</dbReference>
<evidence type="ECO:0000256" key="1">
    <source>
        <dbReference type="ARBA" id="ARBA00022801"/>
    </source>
</evidence>
<evidence type="ECO:0000313" key="2">
    <source>
        <dbReference type="EMBL" id="KAA5824808.1"/>
    </source>
</evidence>
<name>A0A5M7B911_9FLAO</name>
<dbReference type="PANTHER" id="PTHR33886:SF8">
    <property type="entry name" value="UNSATURATED RHAMNOGALACTURONAN HYDROLASE (EUROFUNG)"/>
    <property type="match status" value="1"/>
</dbReference>
<dbReference type="InterPro" id="IPR012341">
    <property type="entry name" value="6hp_glycosidase-like_sf"/>
</dbReference>
<gene>
    <name evidence="2" type="ORF">F2B50_08995</name>
    <name evidence="3" type="ORF">FPF71_08995</name>
</gene>
<dbReference type="Proteomes" id="UP000315145">
    <property type="component" value="Unassembled WGS sequence"/>
</dbReference>
<dbReference type="OrthoDB" id="258246at2"/>
<dbReference type="Proteomes" id="UP000322315">
    <property type="component" value="Unassembled WGS sequence"/>
</dbReference>
<dbReference type="RefSeq" id="WP_144116351.1">
    <property type="nucleotide sequence ID" value="NZ_JACHGE010000006.1"/>
</dbReference>
<reference evidence="2" key="3">
    <citation type="submission" date="2019-09" db="EMBL/GenBank/DDBJ databases">
        <authorList>
            <person name="Zhang D.-C."/>
        </authorList>
    </citation>
    <scope>NUCLEOTIDE SEQUENCE</scope>
    <source>
        <strain evidence="2">RU-4-M-4</strain>
    </source>
</reference>
<protein>
    <submittedName>
        <fullName evidence="2">Glycoside hydrolase family 88 protein</fullName>
    </submittedName>
</protein>
<reference evidence="3 4" key="2">
    <citation type="submission" date="2019-07" db="EMBL/GenBank/DDBJ databases">
        <title>Algibacter marinivivus sp. nov., isolated from the surface of a marine red alga.</title>
        <authorList>
            <person name="Zhong X."/>
            <person name="Xu W."/>
            <person name="Zhang Y."/>
            <person name="Zhang Q."/>
            <person name="Du Z."/>
        </authorList>
    </citation>
    <scope>NUCLEOTIDE SEQUENCE [LARGE SCALE GENOMIC DNA]</scope>
    <source>
        <strain evidence="3 4">RU-4-M-4</strain>
    </source>
</reference>
<dbReference type="Pfam" id="PF07470">
    <property type="entry name" value="Glyco_hydro_88"/>
    <property type="match status" value="1"/>
</dbReference>
<dbReference type="AlphaFoldDB" id="A0A5M7B911"/>
<dbReference type="InterPro" id="IPR008928">
    <property type="entry name" value="6-hairpin_glycosidase_sf"/>
</dbReference>
<evidence type="ECO:0000313" key="3">
    <source>
        <dbReference type="EMBL" id="TSJ75973.1"/>
    </source>
</evidence>
<dbReference type="Gene3D" id="1.50.10.10">
    <property type="match status" value="1"/>
</dbReference>
<sequence>MKYLTIILLFFLVLSSKCDKEYLKKETIILNMQKVADYELANPSRNNIKKNNDFDNGWVPSTFYISLVPLYEATNNEKYLNAVEDWGNSFDWDCAPRLRHADDLACGQVFLDLYRHKKNVFYVEKLKKRMDSLIVTAIPGRKDWSWCDALFMAPPVYMMSGEILNDQKYFDYSDKMFWDVYDYLYDKDENLFYRDARFFNKKSPNGEKVFWGRGNGWVIAGLARQIPFINDEEMKQPYINLFKDMAKKIASLQQEDGMWRSNLLDPNDVPKKETSSSAFNAFALAWGINNGLLDEESYRPVVEKAWVSLSQCINEETGMIGWVQPIGAAPGDTDKNTTMAYGAGAYVLLGTEILKLTKN</sequence>
<evidence type="ECO:0000313" key="5">
    <source>
        <dbReference type="Proteomes" id="UP000322315"/>
    </source>
</evidence>
<dbReference type="SUPFAM" id="SSF48208">
    <property type="entry name" value="Six-hairpin glycosidases"/>
    <property type="match status" value="1"/>
</dbReference>
<keyword evidence="1 2" id="KW-0378">Hydrolase</keyword>
<dbReference type="InterPro" id="IPR052043">
    <property type="entry name" value="PolySaccharide_Degr_Enz"/>
</dbReference>
<dbReference type="InterPro" id="IPR010905">
    <property type="entry name" value="Glyco_hydro_88"/>
</dbReference>
<dbReference type="PANTHER" id="PTHR33886">
    <property type="entry name" value="UNSATURATED RHAMNOGALACTURONAN HYDROLASE (EUROFUNG)"/>
    <property type="match status" value="1"/>
</dbReference>
<dbReference type="GO" id="GO:0005975">
    <property type="term" value="P:carbohydrate metabolic process"/>
    <property type="evidence" value="ECO:0007669"/>
    <property type="project" value="InterPro"/>
</dbReference>
<organism evidence="2 5">
    <name type="scientific">Algibacter amylolyticus</name>
    <dbReference type="NCBI Taxonomy" id="1608400"/>
    <lineage>
        <taxon>Bacteria</taxon>
        <taxon>Pseudomonadati</taxon>
        <taxon>Bacteroidota</taxon>
        <taxon>Flavobacteriia</taxon>
        <taxon>Flavobacteriales</taxon>
        <taxon>Flavobacteriaceae</taxon>
        <taxon>Algibacter</taxon>
    </lineage>
</organism>
<proteinExistence type="predicted"/>
<keyword evidence="4" id="KW-1185">Reference proteome</keyword>
<comment type="caution">
    <text evidence="2">The sequence shown here is derived from an EMBL/GenBank/DDBJ whole genome shotgun (WGS) entry which is preliminary data.</text>
</comment>
<dbReference type="EMBL" id="VMBF01000005">
    <property type="protein sequence ID" value="TSJ75973.1"/>
    <property type="molecule type" value="Genomic_DNA"/>
</dbReference>
<accession>A0A5M7B911</accession>
<dbReference type="EMBL" id="VWRS01000005">
    <property type="protein sequence ID" value="KAA5824808.1"/>
    <property type="molecule type" value="Genomic_DNA"/>
</dbReference>
<evidence type="ECO:0000313" key="4">
    <source>
        <dbReference type="Proteomes" id="UP000315145"/>
    </source>
</evidence>
<reference evidence="2 5" key="1">
    <citation type="journal article" date="2015" name="Int. J. Syst. Evol. Microbiol.">
        <title>Algibacter amylolyticus sp. nov., isolated from intertidal sediment.</title>
        <authorList>
            <person name="Zhang D.C."/>
            <person name="Wu J."/>
            <person name="Neuner K."/>
            <person name="Yao J."/>
            <person name="Margesin R."/>
        </authorList>
    </citation>
    <scope>NUCLEOTIDE SEQUENCE [LARGE SCALE GENOMIC DNA]</scope>
    <source>
        <strain evidence="2 5">RU-4-M-4</strain>
    </source>
</reference>